<sequence length="452" mass="48524">MRLRLAHLWESLRATYWFIPSLMAVGAAALALGLVQADHMLSARQTAALGWVFSGGPEGARSLLAMVAGSVMGTAGVTFSITIAALTLASSQLGPRLLSGFMRDRGNQFVLGTFIATFTYCLLVLRTVRGDEEVTRFVPALAVTGGLVLGLASLGVLIYFIHHVAVSIQAPNVVASVGRELAREVEREFAIPDGSEPSLDATLPDGFDERADAVPSPADGYVQAVDDRGLLRFAERTGTLLVAEMRPGSFVIEGGPLVRAWPPESLDDEGRRALRACFVIGSQRTAEQDVEFAVDQLVEVAVRALSPAINDPFTAMGSLDWLGAALCRAARGRTPYSFVRGADGEVRVVQRCPIRFVGLVDAAFNQIRQFGARSPAVVLRMLETIHAVLRCTRGDPDEVDALVRHAEMVHRAGMDGAAEPRDRADIEDRYRDVLYAARDLLARVTAGAAADG</sequence>
<reference evidence="2 3" key="1">
    <citation type="submission" date="2020-08" db="EMBL/GenBank/DDBJ databases">
        <title>Genomic Encyclopedia of Type Strains, Phase IV (KMG-IV): sequencing the most valuable type-strain genomes for metagenomic binning, comparative biology and taxonomic classification.</title>
        <authorList>
            <person name="Goeker M."/>
        </authorList>
    </citation>
    <scope>NUCLEOTIDE SEQUENCE [LARGE SCALE GENOMIC DNA]</scope>
    <source>
        <strain evidence="2 3">DSM 29007</strain>
    </source>
</reference>
<feature type="transmembrane region" description="Helical" evidence="1">
    <location>
        <begin position="15"/>
        <end position="35"/>
    </location>
</feature>
<comment type="caution">
    <text evidence="2">The sequence shown here is derived from an EMBL/GenBank/DDBJ whole genome shotgun (WGS) entry which is preliminary data.</text>
</comment>
<dbReference type="RefSeq" id="WP_170033430.1">
    <property type="nucleotide sequence ID" value="NZ_JABDTL010000001.1"/>
</dbReference>
<dbReference type="AlphaFoldDB" id="A0A841GZ15"/>
<dbReference type="InterPro" id="IPR018723">
    <property type="entry name" value="DUF2254_membrane"/>
</dbReference>
<dbReference type="EMBL" id="JACHIA010000006">
    <property type="protein sequence ID" value="MBB6070974.1"/>
    <property type="molecule type" value="Genomic_DNA"/>
</dbReference>
<evidence type="ECO:0000313" key="2">
    <source>
        <dbReference type="EMBL" id="MBB6070974.1"/>
    </source>
</evidence>
<evidence type="ECO:0000313" key="3">
    <source>
        <dbReference type="Proteomes" id="UP000582837"/>
    </source>
</evidence>
<feature type="transmembrane region" description="Helical" evidence="1">
    <location>
        <begin position="63"/>
        <end position="89"/>
    </location>
</feature>
<accession>A0A841GZ15</accession>
<evidence type="ECO:0000256" key="1">
    <source>
        <dbReference type="SAM" id="Phobius"/>
    </source>
</evidence>
<dbReference type="Proteomes" id="UP000582837">
    <property type="component" value="Unassembled WGS sequence"/>
</dbReference>
<keyword evidence="1" id="KW-0472">Membrane</keyword>
<name>A0A841GZ15_9BACT</name>
<gene>
    <name evidence="2" type="ORF">HNQ61_002596</name>
</gene>
<protein>
    <submittedName>
        <fullName evidence="2">Putative membrane protein</fullName>
    </submittedName>
</protein>
<dbReference type="Pfam" id="PF10011">
    <property type="entry name" value="DUF2254"/>
    <property type="match status" value="1"/>
</dbReference>
<keyword evidence="3" id="KW-1185">Reference proteome</keyword>
<keyword evidence="1" id="KW-1133">Transmembrane helix</keyword>
<keyword evidence="1" id="KW-0812">Transmembrane</keyword>
<organism evidence="2 3">
    <name type="scientific">Longimicrobium terrae</name>
    <dbReference type="NCBI Taxonomy" id="1639882"/>
    <lineage>
        <taxon>Bacteria</taxon>
        <taxon>Pseudomonadati</taxon>
        <taxon>Gemmatimonadota</taxon>
        <taxon>Longimicrobiia</taxon>
        <taxon>Longimicrobiales</taxon>
        <taxon>Longimicrobiaceae</taxon>
        <taxon>Longimicrobium</taxon>
    </lineage>
</organism>
<proteinExistence type="predicted"/>
<feature type="transmembrane region" description="Helical" evidence="1">
    <location>
        <begin position="109"/>
        <end position="125"/>
    </location>
</feature>
<feature type="transmembrane region" description="Helical" evidence="1">
    <location>
        <begin position="137"/>
        <end position="161"/>
    </location>
</feature>